<dbReference type="Proteomes" id="UP000070501">
    <property type="component" value="Unassembled WGS sequence"/>
</dbReference>
<keyword evidence="2" id="KW-1185">Reference proteome</keyword>
<sequence>MAETPIPILTVSLARHLAGHDIQHVLDIAWSSSAVASSTKSRFDNHGFNLNVTNTEQNLADLRQTLAEREWAGVILGWCVRGHAEFTEFFESVASVCVDHIVQTSTHHAAGRGQGDRMGARTRLIFCSGPDDLVNATLRTFPCL</sequence>
<gene>
    <name evidence="1" type="ORF">Micbo1qcDRAFT_186512</name>
</gene>
<dbReference type="InParanoid" id="A0A136ILW2"/>
<dbReference type="OrthoDB" id="9986861at2759"/>
<protein>
    <submittedName>
        <fullName evidence="1">Uncharacterized protein</fullName>
    </submittedName>
</protein>
<evidence type="ECO:0000313" key="1">
    <source>
        <dbReference type="EMBL" id="KXJ85629.1"/>
    </source>
</evidence>
<organism evidence="1 2">
    <name type="scientific">Microdochium bolleyi</name>
    <dbReference type="NCBI Taxonomy" id="196109"/>
    <lineage>
        <taxon>Eukaryota</taxon>
        <taxon>Fungi</taxon>
        <taxon>Dikarya</taxon>
        <taxon>Ascomycota</taxon>
        <taxon>Pezizomycotina</taxon>
        <taxon>Sordariomycetes</taxon>
        <taxon>Xylariomycetidae</taxon>
        <taxon>Xylariales</taxon>
        <taxon>Microdochiaceae</taxon>
        <taxon>Microdochium</taxon>
    </lineage>
</organism>
<evidence type="ECO:0000313" key="2">
    <source>
        <dbReference type="Proteomes" id="UP000070501"/>
    </source>
</evidence>
<name>A0A136ILW2_9PEZI</name>
<proteinExistence type="predicted"/>
<reference evidence="2" key="1">
    <citation type="submission" date="2016-02" db="EMBL/GenBank/DDBJ databases">
        <title>Draft genome sequence of Microdochium bolleyi, a fungal endophyte of beachgrass.</title>
        <authorList>
            <consortium name="DOE Joint Genome Institute"/>
            <person name="David A.S."/>
            <person name="May G."/>
            <person name="Haridas S."/>
            <person name="Lim J."/>
            <person name="Wang M."/>
            <person name="Labutti K."/>
            <person name="Lipzen A."/>
            <person name="Barry K."/>
            <person name="Grigoriev I.V."/>
        </authorList>
    </citation>
    <scope>NUCLEOTIDE SEQUENCE [LARGE SCALE GENOMIC DNA]</scope>
    <source>
        <strain evidence="2">J235TASD1</strain>
    </source>
</reference>
<dbReference type="AlphaFoldDB" id="A0A136ILW2"/>
<accession>A0A136ILW2</accession>
<dbReference type="EMBL" id="KQ964277">
    <property type="protein sequence ID" value="KXJ85629.1"/>
    <property type="molecule type" value="Genomic_DNA"/>
</dbReference>